<evidence type="ECO:0000256" key="1">
    <source>
        <dbReference type="ARBA" id="ARBA00006226"/>
    </source>
</evidence>
<dbReference type="SUPFAM" id="SSF143011">
    <property type="entry name" value="RelE-like"/>
    <property type="match status" value="1"/>
</dbReference>
<dbReference type="Gene3D" id="3.30.2310.20">
    <property type="entry name" value="RelE-like"/>
    <property type="match status" value="1"/>
</dbReference>
<sequence>MKVILAPFAVRDIEEIIQHIREQDSRDAAIHVLDNLEHTIFSLANLPNRGAPVKELSALGIKNIREIYYKPYRIIYEIESETVHVFCVADGRRDILSLLEKRILGA</sequence>
<dbReference type="Pfam" id="PF05016">
    <property type="entry name" value="ParE_toxin"/>
    <property type="match status" value="1"/>
</dbReference>
<name>A0ABM8AVA2_9BACT</name>
<dbReference type="PANTHER" id="PTHR33755">
    <property type="entry name" value="TOXIN PARE1-RELATED"/>
    <property type="match status" value="1"/>
</dbReference>
<dbReference type="Proteomes" id="UP001061361">
    <property type="component" value="Chromosome"/>
</dbReference>
<evidence type="ECO:0000313" key="4">
    <source>
        <dbReference type="Proteomes" id="UP001061361"/>
    </source>
</evidence>
<dbReference type="InterPro" id="IPR051803">
    <property type="entry name" value="TA_system_RelE-like_toxin"/>
</dbReference>
<dbReference type="EMBL" id="AP026708">
    <property type="protein sequence ID" value="BDQ35454.1"/>
    <property type="molecule type" value="Genomic_DNA"/>
</dbReference>
<accession>A0ABM8AVA2</accession>
<protein>
    <submittedName>
        <fullName evidence="3">Plasmid stabilization protein</fullName>
    </submittedName>
</protein>
<gene>
    <name evidence="3" type="ORF">JCM14722_29960</name>
</gene>
<organism evidence="3 4">
    <name type="scientific">Pseudodesulfovibrio portus</name>
    <dbReference type="NCBI Taxonomy" id="231439"/>
    <lineage>
        <taxon>Bacteria</taxon>
        <taxon>Pseudomonadati</taxon>
        <taxon>Thermodesulfobacteriota</taxon>
        <taxon>Desulfovibrionia</taxon>
        <taxon>Desulfovibrionales</taxon>
        <taxon>Desulfovibrionaceae</taxon>
    </lineage>
</organism>
<keyword evidence="2" id="KW-1277">Toxin-antitoxin system</keyword>
<comment type="similarity">
    <text evidence="1">Belongs to the RelE toxin family.</text>
</comment>
<evidence type="ECO:0000313" key="3">
    <source>
        <dbReference type="EMBL" id="BDQ35454.1"/>
    </source>
</evidence>
<keyword evidence="4" id="KW-1185">Reference proteome</keyword>
<dbReference type="InterPro" id="IPR007712">
    <property type="entry name" value="RelE/ParE_toxin"/>
</dbReference>
<evidence type="ECO:0000256" key="2">
    <source>
        <dbReference type="ARBA" id="ARBA00022649"/>
    </source>
</evidence>
<proteinExistence type="inferred from homology"/>
<dbReference type="RefSeq" id="WP_264982343.1">
    <property type="nucleotide sequence ID" value="NZ_AP026708.1"/>
</dbReference>
<dbReference type="InterPro" id="IPR035093">
    <property type="entry name" value="RelE/ParE_toxin_dom_sf"/>
</dbReference>
<reference evidence="3" key="1">
    <citation type="submission" date="2022-08" db="EMBL/GenBank/DDBJ databases">
        <title>Genome Sequence of the sulphate-reducing bacterium, Pseudodesulfovibrio portus JCM14722.</title>
        <authorList>
            <person name="Kondo R."/>
            <person name="Kataoka T."/>
        </authorList>
    </citation>
    <scope>NUCLEOTIDE SEQUENCE</scope>
    <source>
        <strain evidence="3">JCM 14722</strain>
    </source>
</reference>